<evidence type="ECO:0000313" key="3">
    <source>
        <dbReference type="Proteomes" id="UP000554482"/>
    </source>
</evidence>
<name>A0A7J6UWG3_THATH</name>
<comment type="caution">
    <text evidence="2">The sequence shown here is derived from an EMBL/GenBank/DDBJ whole genome shotgun (WGS) entry which is preliminary data.</text>
</comment>
<feature type="region of interest" description="Disordered" evidence="1">
    <location>
        <begin position="84"/>
        <end position="124"/>
    </location>
</feature>
<dbReference type="EMBL" id="JABWDY010042639">
    <property type="protein sequence ID" value="KAF5176522.1"/>
    <property type="molecule type" value="Genomic_DNA"/>
</dbReference>
<reference evidence="2 3" key="1">
    <citation type="submission" date="2020-06" db="EMBL/GenBank/DDBJ databases">
        <title>Transcriptomic and genomic resources for Thalictrum thalictroides and T. hernandezii: Facilitating candidate gene discovery in an emerging model plant lineage.</title>
        <authorList>
            <person name="Arias T."/>
            <person name="Riano-Pachon D.M."/>
            <person name="Di Stilio V.S."/>
        </authorList>
    </citation>
    <scope>NUCLEOTIDE SEQUENCE [LARGE SCALE GENOMIC DNA]</scope>
    <source>
        <strain evidence="3">cv. WT478/WT964</strain>
        <tissue evidence="2">Leaves</tissue>
    </source>
</reference>
<organism evidence="2 3">
    <name type="scientific">Thalictrum thalictroides</name>
    <name type="common">Rue-anemone</name>
    <name type="synonym">Anemone thalictroides</name>
    <dbReference type="NCBI Taxonomy" id="46969"/>
    <lineage>
        <taxon>Eukaryota</taxon>
        <taxon>Viridiplantae</taxon>
        <taxon>Streptophyta</taxon>
        <taxon>Embryophyta</taxon>
        <taxon>Tracheophyta</taxon>
        <taxon>Spermatophyta</taxon>
        <taxon>Magnoliopsida</taxon>
        <taxon>Ranunculales</taxon>
        <taxon>Ranunculaceae</taxon>
        <taxon>Thalictroideae</taxon>
        <taxon>Thalictrum</taxon>
    </lineage>
</organism>
<evidence type="ECO:0000313" key="2">
    <source>
        <dbReference type="EMBL" id="KAF5176522.1"/>
    </source>
</evidence>
<protein>
    <submittedName>
        <fullName evidence="2">Uncharacterized protein</fullName>
    </submittedName>
</protein>
<evidence type="ECO:0000256" key="1">
    <source>
        <dbReference type="SAM" id="MobiDB-lite"/>
    </source>
</evidence>
<proteinExistence type="predicted"/>
<keyword evidence="3" id="KW-1185">Reference proteome</keyword>
<sequence length="262" mass="29645">MFLFYRYAMTISFSCIGKRCFSTDSEDISESEDIMFSDNTEQMVSSETMGESSNYQQNNVEAEVNSNSSSVAGFFGRPLEKIPASAQPQLPFPGEGDQPAPIQPQDDRNEPQSPAHQDPNPCKDPVWIFQHDTIKHRLSTVTPQRDVNDDEIDAIIMLKRGIIDRMAQLDPNPFWTQQKESLVANGILNKDAEFTRKTLMEYFTKLETFPATSPSICPVPVRCEALVTGLQKRFSSLRSILRVQGGKHVDFQLRCLRLCIED</sequence>
<dbReference type="Proteomes" id="UP000554482">
    <property type="component" value="Unassembled WGS sequence"/>
</dbReference>
<accession>A0A7J6UWG3</accession>
<dbReference type="AlphaFoldDB" id="A0A7J6UWG3"/>
<gene>
    <name evidence="2" type="ORF">FRX31_033891</name>
</gene>